<dbReference type="Proteomes" id="UP001341840">
    <property type="component" value="Unassembled WGS sequence"/>
</dbReference>
<dbReference type="Pfam" id="PF13456">
    <property type="entry name" value="RVT_3"/>
    <property type="match status" value="1"/>
</dbReference>
<reference evidence="2 3" key="1">
    <citation type="journal article" date="2023" name="Plants (Basel)">
        <title>Bridging the Gap: Combining Genomics and Transcriptomics Approaches to Understand Stylosanthes scabra, an Orphan Legume from the Brazilian Caatinga.</title>
        <authorList>
            <person name="Ferreira-Neto J.R.C."/>
            <person name="da Silva M.D."/>
            <person name="Binneck E."/>
            <person name="de Melo N.F."/>
            <person name="da Silva R.H."/>
            <person name="de Melo A.L.T.M."/>
            <person name="Pandolfi V."/>
            <person name="Bustamante F.O."/>
            <person name="Brasileiro-Vidal A.C."/>
            <person name="Benko-Iseppon A.M."/>
        </authorList>
    </citation>
    <scope>NUCLEOTIDE SEQUENCE [LARGE SCALE GENOMIC DNA]</scope>
    <source>
        <tissue evidence="2">Leaves</tissue>
    </source>
</reference>
<dbReference type="SUPFAM" id="SSF53098">
    <property type="entry name" value="Ribonuclease H-like"/>
    <property type="match status" value="1"/>
</dbReference>
<accession>A0ABU6WEZ9</accession>
<proteinExistence type="predicted"/>
<dbReference type="CDD" id="cd06222">
    <property type="entry name" value="RNase_H_like"/>
    <property type="match status" value="1"/>
</dbReference>
<keyword evidence="3" id="KW-1185">Reference proteome</keyword>
<evidence type="ECO:0000313" key="3">
    <source>
        <dbReference type="Proteomes" id="UP001341840"/>
    </source>
</evidence>
<gene>
    <name evidence="2" type="ORF">PIB30_029956</name>
</gene>
<evidence type="ECO:0000313" key="2">
    <source>
        <dbReference type="EMBL" id="MED6182598.1"/>
    </source>
</evidence>
<dbReference type="Gene3D" id="3.30.420.10">
    <property type="entry name" value="Ribonuclease H-like superfamily/Ribonuclease H"/>
    <property type="match status" value="1"/>
</dbReference>
<name>A0ABU6WEZ9_9FABA</name>
<dbReference type="PANTHER" id="PTHR47074">
    <property type="entry name" value="BNAC02G40300D PROTEIN"/>
    <property type="match status" value="1"/>
</dbReference>
<organism evidence="2 3">
    <name type="scientific">Stylosanthes scabra</name>
    <dbReference type="NCBI Taxonomy" id="79078"/>
    <lineage>
        <taxon>Eukaryota</taxon>
        <taxon>Viridiplantae</taxon>
        <taxon>Streptophyta</taxon>
        <taxon>Embryophyta</taxon>
        <taxon>Tracheophyta</taxon>
        <taxon>Spermatophyta</taxon>
        <taxon>Magnoliopsida</taxon>
        <taxon>eudicotyledons</taxon>
        <taxon>Gunneridae</taxon>
        <taxon>Pentapetalae</taxon>
        <taxon>rosids</taxon>
        <taxon>fabids</taxon>
        <taxon>Fabales</taxon>
        <taxon>Fabaceae</taxon>
        <taxon>Papilionoideae</taxon>
        <taxon>50 kb inversion clade</taxon>
        <taxon>dalbergioids sensu lato</taxon>
        <taxon>Dalbergieae</taxon>
        <taxon>Pterocarpus clade</taxon>
        <taxon>Stylosanthes</taxon>
    </lineage>
</organism>
<dbReference type="InterPro" id="IPR044730">
    <property type="entry name" value="RNase_H-like_dom_plant"/>
</dbReference>
<dbReference type="PANTHER" id="PTHR47074:SF11">
    <property type="entry name" value="REVERSE TRANSCRIPTASE-LIKE PROTEIN"/>
    <property type="match status" value="1"/>
</dbReference>
<dbReference type="InterPro" id="IPR036397">
    <property type="entry name" value="RNaseH_sf"/>
</dbReference>
<protein>
    <recommendedName>
        <fullName evidence="1">RNase H type-1 domain-containing protein</fullName>
    </recommendedName>
</protein>
<dbReference type="InterPro" id="IPR012337">
    <property type="entry name" value="RNaseH-like_sf"/>
</dbReference>
<evidence type="ECO:0000259" key="1">
    <source>
        <dbReference type="Pfam" id="PF13456"/>
    </source>
</evidence>
<dbReference type="InterPro" id="IPR002156">
    <property type="entry name" value="RNaseH_domain"/>
</dbReference>
<sequence length="115" mass="12779">MATREGTRSAPNSIKVNCDASKMGNEDLIGFGCVIRDSNGVWQHGCAGIIHHHSVLQGELFAIWKGLMLASELDYKDVLCETNCHEAFILINDSVLSSFNETSCLIRRIKDLLQR</sequence>
<dbReference type="EMBL" id="JASCZI010181366">
    <property type="protein sequence ID" value="MED6182598.1"/>
    <property type="molecule type" value="Genomic_DNA"/>
</dbReference>
<feature type="domain" description="RNase H type-1" evidence="1">
    <location>
        <begin position="17"/>
        <end position="115"/>
    </location>
</feature>
<comment type="caution">
    <text evidence="2">The sequence shown here is derived from an EMBL/GenBank/DDBJ whole genome shotgun (WGS) entry which is preliminary data.</text>
</comment>
<dbReference type="InterPro" id="IPR052929">
    <property type="entry name" value="RNase_H-like_EbsB-rel"/>
</dbReference>